<dbReference type="EMBL" id="QJKH01000011">
    <property type="protein sequence ID" value="PXX77332.1"/>
    <property type="molecule type" value="Genomic_DNA"/>
</dbReference>
<feature type="transmembrane region" description="Helical" evidence="3">
    <location>
        <begin position="293"/>
        <end position="310"/>
    </location>
</feature>
<keyword evidence="1 5" id="KW-0808">Transferase</keyword>
<feature type="domain" description="N-acetyltransferase" evidence="4">
    <location>
        <begin position="2"/>
        <end position="143"/>
    </location>
</feature>
<keyword evidence="6" id="KW-1185">Reference proteome</keyword>
<dbReference type="InterPro" id="IPR016181">
    <property type="entry name" value="Acyl_CoA_acyltransferase"/>
</dbReference>
<sequence>MITIRMMADDEVKPALKLARKAFAGIECLFISKPKTGIVALIDNQIVGGVFVKQISIQNGSLGYLDTVFVDPACQGQGIGRQLVAAASDYLLQQGCQVLSGIVKDDNVGSWQSFLDSGYKRVSLKEAAHHLGMDGMLKQYFVTPLFACNGMELYLNVKTAPLDAKKVHSLPQIIAYLSLNAVLMLAAYFNHQPFNLFLCVYLLLLAGGVLFGWLGSCLTKREWYFRLNSGGAVLVAFINFVGGLYPMIGSWYPKQYENTPAFRKAMGITALCEWCFYLAITLLAFLMANQASIFKLTASLGSVFLLYRIIAVYPFESYGGKRVYQWHKAVFLLMAGLSLGLILMVNGLL</sequence>
<keyword evidence="3" id="KW-0812">Transmembrane</keyword>
<protein>
    <submittedName>
        <fullName evidence="5">Acetyltransferase (GNAT) family protein</fullName>
    </submittedName>
</protein>
<dbReference type="InterPro" id="IPR000182">
    <property type="entry name" value="GNAT_dom"/>
</dbReference>
<feature type="transmembrane region" description="Helical" evidence="3">
    <location>
        <begin position="330"/>
        <end position="348"/>
    </location>
</feature>
<dbReference type="GO" id="GO:0016747">
    <property type="term" value="F:acyltransferase activity, transferring groups other than amino-acyl groups"/>
    <property type="evidence" value="ECO:0007669"/>
    <property type="project" value="InterPro"/>
</dbReference>
<gene>
    <name evidence="5" type="ORF">DES51_11183</name>
</gene>
<name>A0A318KLP1_9FIRM</name>
<dbReference type="Proteomes" id="UP000247612">
    <property type="component" value="Unassembled WGS sequence"/>
</dbReference>
<dbReference type="RefSeq" id="WP_022939526.1">
    <property type="nucleotide sequence ID" value="NZ_CABKRQ010000010.1"/>
</dbReference>
<evidence type="ECO:0000313" key="5">
    <source>
        <dbReference type="EMBL" id="PXX77332.1"/>
    </source>
</evidence>
<dbReference type="InterPro" id="IPR050832">
    <property type="entry name" value="Bact_Acetyltransf"/>
</dbReference>
<organism evidence="5 6">
    <name type="scientific">Dielma fastidiosa</name>
    <dbReference type="NCBI Taxonomy" id="1034346"/>
    <lineage>
        <taxon>Bacteria</taxon>
        <taxon>Bacillati</taxon>
        <taxon>Bacillota</taxon>
        <taxon>Erysipelotrichia</taxon>
        <taxon>Erysipelotrichales</taxon>
        <taxon>Erysipelotrichaceae</taxon>
        <taxon>Dielma</taxon>
    </lineage>
</organism>
<dbReference type="Pfam" id="PF00583">
    <property type="entry name" value="Acetyltransf_1"/>
    <property type="match status" value="1"/>
</dbReference>
<evidence type="ECO:0000256" key="2">
    <source>
        <dbReference type="ARBA" id="ARBA00023315"/>
    </source>
</evidence>
<dbReference type="Gene3D" id="3.40.630.30">
    <property type="match status" value="1"/>
</dbReference>
<dbReference type="AlphaFoldDB" id="A0A318KLP1"/>
<accession>A0A318KLP1</accession>
<feature type="transmembrane region" description="Helical" evidence="3">
    <location>
        <begin position="227"/>
        <end position="245"/>
    </location>
</feature>
<feature type="transmembrane region" description="Helical" evidence="3">
    <location>
        <begin position="195"/>
        <end position="215"/>
    </location>
</feature>
<evidence type="ECO:0000259" key="4">
    <source>
        <dbReference type="PROSITE" id="PS51186"/>
    </source>
</evidence>
<feature type="transmembrane region" description="Helical" evidence="3">
    <location>
        <begin position="265"/>
        <end position="286"/>
    </location>
</feature>
<proteinExistence type="predicted"/>
<reference evidence="5 6" key="1">
    <citation type="submission" date="2018-05" db="EMBL/GenBank/DDBJ databases">
        <title>Genomic Encyclopedia of Type Strains, Phase IV (KMG-IV): sequencing the most valuable type-strain genomes for metagenomic binning, comparative biology and taxonomic classification.</title>
        <authorList>
            <person name="Goeker M."/>
        </authorList>
    </citation>
    <scope>NUCLEOTIDE SEQUENCE [LARGE SCALE GENOMIC DNA]</scope>
    <source>
        <strain evidence="5 6">JC118</strain>
    </source>
</reference>
<dbReference type="SUPFAM" id="SSF55729">
    <property type="entry name" value="Acyl-CoA N-acyltransferases (Nat)"/>
    <property type="match status" value="1"/>
</dbReference>
<feature type="transmembrane region" description="Helical" evidence="3">
    <location>
        <begin position="173"/>
        <end position="189"/>
    </location>
</feature>
<keyword evidence="2" id="KW-0012">Acyltransferase</keyword>
<dbReference type="PANTHER" id="PTHR43877">
    <property type="entry name" value="AMINOALKYLPHOSPHONATE N-ACETYLTRANSFERASE-RELATED-RELATED"/>
    <property type="match status" value="1"/>
</dbReference>
<evidence type="ECO:0000313" key="6">
    <source>
        <dbReference type="Proteomes" id="UP000247612"/>
    </source>
</evidence>
<dbReference type="PROSITE" id="PS51186">
    <property type="entry name" value="GNAT"/>
    <property type="match status" value="1"/>
</dbReference>
<evidence type="ECO:0000256" key="1">
    <source>
        <dbReference type="ARBA" id="ARBA00022679"/>
    </source>
</evidence>
<comment type="caution">
    <text evidence="5">The sequence shown here is derived from an EMBL/GenBank/DDBJ whole genome shotgun (WGS) entry which is preliminary data.</text>
</comment>
<dbReference type="STRING" id="1034346.GCA_000313565_03248"/>
<keyword evidence="3" id="KW-0472">Membrane</keyword>
<dbReference type="CDD" id="cd04301">
    <property type="entry name" value="NAT_SF"/>
    <property type="match status" value="1"/>
</dbReference>
<evidence type="ECO:0000256" key="3">
    <source>
        <dbReference type="SAM" id="Phobius"/>
    </source>
</evidence>
<keyword evidence="3" id="KW-1133">Transmembrane helix</keyword>